<gene>
    <name evidence="1" type="ORF">HUJ06_031159</name>
</gene>
<sequence>MQRVADYGAPEPFSLGHASAHTQTQDILYSLQNLPSIALSKLVTSFVHMAEVG</sequence>
<reference evidence="1 2" key="1">
    <citation type="journal article" date="2020" name="Mol. Biol. Evol.">
        <title>Distinct Expression and Methylation Patterns for Genes with Different Fates following a Single Whole-Genome Duplication in Flowering Plants.</title>
        <authorList>
            <person name="Shi T."/>
            <person name="Rahmani R.S."/>
            <person name="Gugger P.F."/>
            <person name="Wang M."/>
            <person name="Li H."/>
            <person name="Zhang Y."/>
            <person name="Li Z."/>
            <person name="Wang Q."/>
            <person name="Van de Peer Y."/>
            <person name="Marchal K."/>
            <person name="Chen J."/>
        </authorList>
    </citation>
    <scope>NUCLEOTIDE SEQUENCE [LARGE SCALE GENOMIC DNA]</scope>
    <source>
        <tissue evidence="1">Leaf</tissue>
    </source>
</reference>
<proteinExistence type="predicted"/>
<comment type="caution">
    <text evidence="1">The sequence shown here is derived from an EMBL/GenBank/DDBJ whole genome shotgun (WGS) entry which is preliminary data.</text>
</comment>
<dbReference type="AlphaFoldDB" id="A0A822YDV6"/>
<evidence type="ECO:0000313" key="1">
    <source>
        <dbReference type="EMBL" id="DAD29691.1"/>
    </source>
</evidence>
<accession>A0A822YDV6</accession>
<dbReference type="EMBL" id="DUZY01000002">
    <property type="protein sequence ID" value="DAD29691.1"/>
    <property type="molecule type" value="Genomic_DNA"/>
</dbReference>
<organism evidence="1 2">
    <name type="scientific">Nelumbo nucifera</name>
    <name type="common">Sacred lotus</name>
    <dbReference type="NCBI Taxonomy" id="4432"/>
    <lineage>
        <taxon>Eukaryota</taxon>
        <taxon>Viridiplantae</taxon>
        <taxon>Streptophyta</taxon>
        <taxon>Embryophyta</taxon>
        <taxon>Tracheophyta</taxon>
        <taxon>Spermatophyta</taxon>
        <taxon>Magnoliopsida</taxon>
        <taxon>Proteales</taxon>
        <taxon>Nelumbonaceae</taxon>
        <taxon>Nelumbo</taxon>
    </lineage>
</organism>
<keyword evidence="2" id="KW-1185">Reference proteome</keyword>
<protein>
    <submittedName>
        <fullName evidence="1">Uncharacterized protein</fullName>
    </submittedName>
</protein>
<dbReference type="Proteomes" id="UP000607653">
    <property type="component" value="Unassembled WGS sequence"/>
</dbReference>
<name>A0A822YDV6_NELNU</name>
<evidence type="ECO:0000313" key="2">
    <source>
        <dbReference type="Proteomes" id="UP000607653"/>
    </source>
</evidence>